<evidence type="ECO:0000256" key="5">
    <source>
        <dbReference type="ARBA" id="ARBA00022692"/>
    </source>
</evidence>
<keyword evidence="6" id="KW-0631">Potassium channel</keyword>
<evidence type="ECO:0000256" key="13">
    <source>
        <dbReference type="SAM" id="Phobius"/>
    </source>
</evidence>
<comment type="catalytic activity">
    <reaction evidence="12">
        <text>K(+)(in) = K(+)(out)</text>
        <dbReference type="Rhea" id="RHEA:29463"/>
        <dbReference type="ChEBI" id="CHEBI:29103"/>
    </reaction>
</comment>
<feature type="transmembrane region" description="Helical" evidence="13">
    <location>
        <begin position="70"/>
        <end position="90"/>
    </location>
</feature>
<keyword evidence="11" id="KW-0407">Ion channel</keyword>
<protein>
    <submittedName>
        <fullName evidence="14">DUF1211 domain-containing protein</fullName>
    </submittedName>
</protein>
<evidence type="ECO:0000256" key="1">
    <source>
        <dbReference type="ARBA" id="ARBA00004141"/>
    </source>
</evidence>
<keyword evidence="9" id="KW-0406">Ion transport</keyword>
<dbReference type="AlphaFoldDB" id="A0A4R5W4Q9"/>
<keyword evidence="10 13" id="KW-0472">Membrane</keyword>
<evidence type="ECO:0000256" key="12">
    <source>
        <dbReference type="ARBA" id="ARBA00034430"/>
    </source>
</evidence>
<keyword evidence="5 13" id="KW-0812">Transmembrane</keyword>
<organism evidence="14 15">
    <name type="scientific">Sapientia aquatica</name>
    <dbReference type="NCBI Taxonomy" id="1549640"/>
    <lineage>
        <taxon>Bacteria</taxon>
        <taxon>Pseudomonadati</taxon>
        <taxon>Pseudomonadota</taxon>
        <taxon>Betaproteobacteria</taxon>
        <taxon>Burkholderiales</taxon>
        <taxon>Oxalobacteraceae</taxon>
        <taxon>Sapientia</taxon>
    </lineage>
</organism>
<evidence type="ECO:0000313" key="14">
    <source>
        <dbReference type="EMBL" id="TDK68028.1"/>
    </source>
</evidence>
<keyword evidence="3" id="KW-0813">Transport</keyword>
<dbReference type="GO" id="GO:0005267">
    <property type="term" value="F:potassium channel activity"/>
    <property type="evidence" value="ECO:0007669"/>
    <property type="project" value="UniProtKB-KW"/>
</dbReference>
<feature type="transmembrane region" description="Helical" evidence="13">
    <location>
        <begin position="39"/>
        <end position="58"/>
    </location>
</feature>
<accession>A0A4R5W4Q9</accession>
<dbReference type="RefSeq" id="WP_133324289.1">
    <property type="nucleotide sequence ID" value="NZ_SMYL01000001.1"/>
</dbReference>
<keyword evidence="15" id="KW-1185">Reference proteome</keyword>
<dbReference type="GO" id="GO:0015252">
    <property type="term" value="F:proton channel activity"/>
    <property type="evidence" value="ECO:0007669"/>
    <property type="project" value="InterPro"/>
</dbReference>
<evidence type="ECO:0000256" key="8">
    <source>
        <dbReference type="ARBA" id="ARBA00022989"/>
    </source>
</evidence>
<evidence type="ECO:0000256" key="2">
    <source>
        <dbReference type="ARBA" id="ARBA00006920"/>
    </source>
</evidence>
<feature type="transmembrane region" description="Helical" evidence="13">
    <location>
        <begin position="148"/>
        <end position="180"/>
    </location>
</feature>
<evidence type="ECO:0000256" key="3">
    <source>
        <dbReference type="ARBA" id="ARBA00022448"/>
    </source>
</evidence>
<dbReference type="EMBL" id="SMYL01000001">
    <property type="protein sequence ID" value="TDK68028.1"/>
    <property type="molecule type" value="Genomic_DNA"/>
</dbReference>
<dbReference type="OrthoDB" id="7626281at2"/>
<dbReference type="Pfam" id="PF06736">
    <property type="entry name" value="TMEM175"/>
    <property type="match status" value="1"/>
</dbReference>
<keyword evidence="7" id="KW-0630">Potassium</keyword>
<reference evidence="14 15" key="1">
    <citation type="submission" date="2019-03" db="EMBL/GenBank/DDBJ databases">
        <title>Sapientia aquatica gen. nov., sp. nov., isolated from a crater lake.</title>
        <authorList>
            <person name="Felfoldi T."/>
            <person name="Szabo A."/>
            <person name="Toth E."/>
            <person name="Schumann P."/>
            <person name="Keki Z."/>
            <person name="Marialigeti K."/>
            <person name="Mathe I."/>
        </authorList>
    </citation>
    <scope>NUCLEOTIDE SEQUENCE [LARGE SCALE GENOMIC DNA]</scope>
    <source>
        <strain evidence="14 15">SA-152</strain>
    </source>
</reference>
<evidence type="ECO:0000256" key="7">
    <source>
        <dbReference type="ARBA" id="ARBA00022958"/>
    </source>
</evidence>
<evidence type="ECO:0000256" key="4">
    <source>
        <dbReference type="ARBA" id="ARBA00022538"/>
    </source>
</evidence>
<dbReference type="Proteomes" id="UP000294829">
    <property type="component" value="Unassembled WGS sequence"/>
</dbReference>
<comment type="similarity">
    <text evidence="2">Belongs to the TMEM175 family.</text>
</comment>
<sequence>MEKGRLEAFSDGVIAVIITIMVLELHVPEGKQLSDLLPLYPKFICYVLSFINVGLYWNNHHHMFQAVKHVNGRILWANLHVLFWMSLIPITTDWMGESHFAQTPVIFYGIVLFMCGVAYSFLVRALVARHGKDSLLAKAIGNDKKGNLSVIIYAVGIAFGCVNAWISLALYFIVAAMWFIPDTRFEHVLGEKKP</sequence>
<comment type="caution">
    <text evidence="14">The sequence shown here is derived from an EMBL/GenBank/DDBJ whole genome shotgun (WGS) entry which is preliminary data.</text>
</comment>
<evidence type="ECO:0000313" key="15">
    <source>
        <dbReference type="Proteomes" id="UP000294829"/>
    </source>
</evidence>
<dbReference type="GO" id="GO:0016020">
    <property type="term" value="C:membrane"/>
    <property type="evidence" value="ECO:0007669"/>
    <property type="project" value="UniProtKB-SubCell"/>
</dbReference>
<dbReference type="PANTHER" id="PTHR31462">
    <property type="entry name" value="ENDOSOMAL/LYSOSOMAL POTASSIUM CHANNEL TMEM175"/>
    <property type="match status" value="1"/>
</dbReference>
<dbReference type="InterPro" id="IPR010617">
    <property type="entry name" value="TMEM175-like"/>
</dbReference>
<feature type="transmembrane region" description="Helical" evidence="13">
    <location>
        <begin position="9"/>
        <end position="27"/>
    </location>
</feature>
<evidence type="ECO:0000256" key="10">
    <source>
        <dbReference type="ARBA" id="ARBA00023136"/>
    </source>
</evidence>
<evidence type="ECO:0000256" key="9">
    <source>
        <dbReference type="ARBA" id="ARBA00023065"/>
    </source>
</evidence>
<name>A0A4R5W4Q9_9BURK</name>
<gene>
    <name evidence="14" type="ORF">E2I14_00265</name>
</gene>
<feature type="transmembrane region" description="Helical" evidence="13">
    <location>
        <begin position="105"/>
        <end position="127"/>
    </location>
</feature>
<proteinExistence type="inferred from homology"/>
<evidence type="ECO:0000256" key="6">
    <source>
        <dbReference type="ARBA" id="ARBA00022826"/>
    </source>
</evidence>
<comment type="subcellular location">
    <subcellularLocation>
        <location evidence="1">Membrane</location>
        <topology evidence="1">Multi-pass membrane protein</topology>
    </subcellularLocation>
</comment>
<dbReference type="PANTHER" id="PTHR31462:SF5">
    <property type="entry name" value="ENDOSOMAL_LYSOSOMAL PROTON CHANNEL TMEM175"/>
    <property type="match status" value="1"/>
</dbReference>
<keyword evidence="4" id="KW-0633">Potassium transport</keyword>
<keyword evidence="8 13" id="KW-1133">Transmembrane helix</keyword>
<evidence type="ECO:0000256" key="11">
    <source>
        <dbReference type="ARBA" id="ARBA00023303"/>
    </source>
</evidence>